<protein>
    <submittedName>
        <fullName evidence="2">Uncharacterized protein</fullName>
    </submittedName>
</protein>
<reference evidence="2" key="1">
    <citation type="submission" date="2021-05" db="EMBL/GenBank/DDBJ databases">
        <authorList>
            <person name="Kaiqin L."/>
            <person name="Jian G."/>
        </authorList>
    </citation>
    <scope>NUCLEOTIDE SEQUENCE</scope>
    <source>
        <strain evidence="2">HDS5</strain>
    </source>
</reference>
<feature type="compositionally biased region" description="Basic and acidic residues" evidence="1">
    <location>
        <begin position="176"/>
        <end position="186"/>
    </location>
</feature>
<accession>A0A975L9U1</accession>
<dbReference type="AlphaFoldDB" id="A0A975L9U1"/>
<dbReference type="KEGG" id="nec:KGD82_24250"/>
<evidence type="ECO:0000313" key="3">
    <source>
        <dbReference type="Proteomes" id="UP000682416"/>
    </source>
</evidence>
<proteinExistence type="predicted"/>
<keyword evidence="3" id="KW-1185">Reference proteome</keyword>
<name>A0A975L9U1_9ACTN</name>
<feature type="compositionally biased region" description="Basic and acidic residues" evidence="1">
    <location>
        <begin position="153"/>
        <end position="168"/>
    </location>
</feature>
<sequence length="283" mass="28640">MIPRTSRTGTLRAASAVCAVVPSAISLPLLLGALLAVLWLFGAAPAQADTSALGAGALGTPVSETASATGEALGLGGAPRLGIVPEEVTEPVATTLGTVHQRLEKGTADTAEAAVSLPEPAVAEVRGFVAEIDRREETVERALVQGPPLTESRASREADAPEETKEDRAAEDDADSERAERSEGRDVPVPPTTASHQAATAPGSDPTGSEREDADGVSEHQRVQPATGSPAPTANGPAPVPSVAGYLTAAPLPAPTADAVRLAAHRLHTVPADPADDLTVSPD</sequence>
<dbReference type="EMBL" id="CP074402">
    <property type="protein sequence ID" value="QVJ01242.1"/>
    <property type="molecule type" value="Genomic_DNA"/>
</dbReference>
<organism evidence="2 3">
    <name type="scientific">Nocardiopsis eucommiae</name>
    <dbReference type="NCBI Taxonomy" id="2831970"/>
    <lineage>
        <taxon>Bacteria</taxon>
        <taxon>Bacillati</taxon>
        <taxon>Actinomycetota</taxon>
        <taxon>Actinomycetes</taxon>
        <taxon>Streptosporangiales</taxon>
        <taxon>Nocardiopsidaceae</taxon>
        <taxon>Nocardiopsis</taxon>
    </lineage>
</organism>
<dbReference type="Proteomes" id="UP000682416">
    <property type="component" value="Chromosome"/>
</dbReference>
<evidence type="ECO:0000313" key="2">
    <source>
        <dbReference type="EMBL" id="QVJ01242.1"/>
    </source>
</evidence>
<feature type="region of interest" description="Disordered" evidence="1">
    <location>
        <begin position="139"/>
        <end position="245"/>
    </location>
</feature>
<gene>
    <name evidence="2" type="ORF">KGD82_24250</name>
</gene>
<evidence type="ECO:0000256" key="1">
    <source>
        <dbReference type="SAM" id="MobiDB-lite"/>
    </source>
</evidence>